<evidence type="ECO:0000256" key="4">
    <source>
        <dbReference type="ARBA" id="ARBA00022759"/>
    </source>
</evidence>
<comment type="cofactor">
    <cofactor evidence="12">
        <name>Zn(2+)</name>
        <dbReference type="ChEBI" id="CHEBI:29105"/>
    </cofactor>
    <text evidence="12">Binds 2 Zn(2+) ions per subunit. It is not clear if Zn(2+) or Mg(2+) is physiologically important.</text>
</comment>
<dbReference type="Pfam" id="PF17770">
    <property type="entry name" value="RNase_J_C"/>
    <property type="match status" value="1"/>
</dbReference>
<feature type="active site" description="Proton acceptor" evidence="10">
    <location>
        <position position="371"/>
    </location>
</feature>
<dbReference type="SMART" id="SM00849">
    <property type="entry name" value="Lactamase_B"/>
    <property type="match status" value="1"/>
</dbReference>
<keyword evidence="5 9" id="KW-0378">Hydrolase</keyword>
<dbReference type="Pfam" id="PF00753">
    <property type="entry name" value="Lactamase_B"/>
    <property type="match status" value="1"/>
</dbReference>
<dbReference type="Gene3D" id="3.60.15.10">
    <property type="entry name" value="Ribonuclease Z/Hydroxyacylglutathione hydrolase-like"/>
    <property type="match status" value="1"/>
</dbReference>
<name>A0A9D1IPR6_9FIRM</name>
<feature type="binding site" evidence="12">
    <location>
        <position position="393"/>
    </location>
    <ligand>
        <name>Zn(2+)</name>
        <dbReference type="ChEBI" id="CHEBI:29105"/>
        <label>1</label>
        <note>catalytic</note>
    </ligand>
</feature>
<feature type="binding site" evidence="12">
    <location>
        <position position="446"/>
    </location>
    <ligand>
        <name>Ca(2+)</name>
        <dbReference type="ChEBI" id="CHEBI:29108"/>
    </ligand>
</feature>
<comment type="caution">
    <text evidence="14">The sequence shown here is derived from an EMBL/GenBank/DDBJ whole genome shotgun (WGS) entry which is preliminary data.</text>
</comment>
<keyword evidence="4 9" id="KW-0255">Endonuclease</keyword>
<dbReference type="GO" id="GO:0008270">
    <property type="term" value="F:zinc ion binding"/>
    <property type="evidence" value="ECO:0007669"/>
    <property type="project" value="InterPro"/>
</dbReference>
<feature type="binding site" evidence="12">
    <location>
        <position position="81"/>
    </location>
    <ligand>
        <name>Zn(2+)</name>
        <dbReference type="ChEBI" id="CHEBI:29105"/>
        <label>1</label>
        <note>catalytic</note>
    </ligand>
</feature>
<accession>A0A9D1IPR6</accession>
<feature type="binding site" evidence="12">
    <location>
        <position position="51"/>
    </location>
    <ligand>
        <name>Ca(2+)</name>
        <dbReference type="ChEBI" id="CHEBI:29108"/>
    </ligand>
</feature>
<comment type="cofactor">
    <cofactor evidence="12">
        <name>Ca(2+)</name>
        <dbReference type="ChEBI" id="CHEBI:29108"/>
    </cofactor>
    <text evidence="12">Binds 1 Ca(2+) cation per subunit. Seen in 1 crystal structure, it is not clear if it is physiologically important.</text>
</comment>
<dbReference type="InterPro" id="IPR036866">
    <property type="entry name" value="RibonucZ/Hydroxyglut_hydro"/>
</dbReference>
<evidence type="ECO:0000256" key="6">
    <source>
        <dbReference type="ARBA" id="ARBA00022833"/>
    </source>
</evidence>
<dbReference type="Pfam" id="PF22505">
    <property type="entry name" value="RNase_J_b_CASP"/>
    <property type="match status" value="1"/>
</dbReference>
<dbReference type="SUPFAM" id="SSF56281">
    <property type="entry name" value="Metallo-hydrolase/oxidoreductase"/>
    <property type="match status" value="1"/>
</dbReference>
<gene>
    <name evidence="9" type="primary">rnj</name>
    <name evidence="14" type="ORF">IAB68_00020</name>
</gene>
<evidence type="ECO:0000256" key="8">
    <source>
        <dbReference type="ARBA" id="ARBA00022884"/>
    </source>
</evidence>
<dbReference type="GO" id="GO:0003723">
    <property type="term" value="F:RNA binding"/>
    <property type="evidence" value="ECO:0007669"/>
    <property type="project" value="UniProtKB-UniRule"/>
</dbReference>
<dbReference type="GO" id="GO:0004521">
    <property type="term" value="F:RNA endonuclease activity"/>
    <property type="evidence" value="ECO:0007669"/>
    <property type="project" value="UniProtKB-UniRule"/>
</dbReference>
<dbReference type="PIRSF" id="PIRSF004803">
    <property type="entry name" value="RnjA"/>
    <property type="match status" value="1"/>
</dbReference>
<dbReference type="Gene3D" id="3.40.50.10710">
    <property type="entry name" value="Metallo-hydrolase/oxidoreductase"/>
    <property type="match status" value="1"/>
</dbReference>
<evidence type="ECO:0000259" key="13">
    <source>
        <dbReference type="SMART" id="SM00849"/>
    </source>
</evidence>
<evidence type="ECO:0000256" key="10">
    <source>
        <dbReference type="PIRSR" id="PIRSR004803-1"/>
    </source>
</evidence>
<keyword evidence="9" id="KW-0698">rRNA processing</keyword>
<keyword evidence="7 9" id="KW-0269">Exonuclease</keyword>
<dbReference type="EMBL" id="DVMT01000001">
    <property type="protein sequence ID" value="HIU39674.1"/>
    <property type="molecule type" value="Genomic_DNA"/>
</dbReference>
<dbReference type="InterPro" id="IPR030854">
    <property type="entry name" value="RNase_J_bac"/>
</dbReference>
<dbReference type="Gene3D" id="3.10.20.580">
    <property type="match status" value="1"/>
</dbReference>
<feature type="active site" description="Proton donor" evidence="10">
    <location>
        <position position="197"/>
    </location>
</feature>
<evidence type="ECO:0000256" key="3">
    <source>
        <dbReference type="ARBA" id="ARBA00022723"/>
    </source>
</evidence>
<feature type="binding site" evidence="12">
    <location>
        <position position="166"/>
    </location>
    <ligand>
        <name>Zn(2+)</name>
        <dbReference type="ChEBI" id="CHEBI:29105"/>
        <label>1</label>
        <note>catalytic</note>
    </ligand>
</feature>
<dbReference type="HAMAP" id="MF_01491">
    <property type="entry name" value="RNase_J_bact"/>
    <property type="match status" value="1"/>
</dbReference>
<reference evidence="14" key="2">
    <citation type="journal article" date="2021" name="PeerJ">
        <title>Extensive microbial diversity within the chicken gut microbiome revealed by metagenomics and culture.</title>
        <authorList>
            <person name="Gilroy R."/>
            <person name="Ravi A."/>
            <person name="Getino M."/>
            <person name="Pursley I."/>
            <person name="Horton D.L."/>
            <person name="Alikhan N.F."/>
            <person name="Baker D."/>
            <person name="Gharbi K."/>
            <person name="Hall N."/>
            <person name="Watson M."/>
            <person name="Adriaenssens E.M."/>
            <person name="Foster-Nyarko E."/>
            <person name="Jarju S."/>
            <person name="Secka A."/>
            <person name="Antonio M."/>
            <person name="Oren A."/>
            <person name="Chaudhuri R.R."/>
            <person name="La Ragione R."/>
            <person name="Hildebrand F."/>
            <person name="Pallen M.J."/>
        </authorList>
    </citation>
    <scope>NUCLEOTIDE SEQUENCE</scope>
    <source>
        <strain evidence="14">CHK193-30670</strain>
    </source>
</reference>
<reference evidence="14" key="1">
    <citation type="submission" date="2020-10" db="EMBL/GenBank/DDBJ databases">
        <authorList>
            <person name="Gilroy R."/>
        </authorList>
    </citation>
    <scope>NUCLEOTIDE SEQUENCE</scope>
    <source>
        <strain evidence="14">CHK193-30670</strain>
    </source>
</reference>
<protein>
    <recommendedName>
        <fullName evidence="9">Ribonuclease J</fullName>
        <shortName evidence="9">RNase J</shortName>
        <ecNumber evidence="9">3.1.-.-</ecNumber>
    </recommendedName>
</protein>
<feature type="binding site" evidence="12">
    <location>
        <position position="53"/>
    </location>
    <ligand>
        <name>Ca(2+)</name>
        <dbReference type="ChEBI" id="CHEBI:29108"/>
    </ligand>
</feature>
<dbReference type="CDD" id="cd07714">
    <property type="entry name" value="RNaseJ_MBL-fold"/>
    <property type="match status" value="1"/>
</dbReference>
<dbReference type="InterPro" id="IPR004613">
    <property type="entry name" value="RNase_J"/>
</dbReference>
<keyword evidence="3 12" id="KW-0479">Metal-binding</keyword>
<evidence type="ECO:0000313" key="15">
    <source>
        <dbReference type="Proteomes" id="UP000824074"/>
    </source>
</evidence>
<dbReference type="InterPro" id="IPR011108">
    <property type="entry name" value="RMMBL"/>
</dbReference>
<dbReference type="Pfam" id="PF07521">
    <property type="entry name" value="RMMBL"/>
    <property type="match status" value="1"/>
</dbReference>
<feature type="binding site" evidence="12">
    <location>
        <position position="144"/>
    </location>
    <ligand>
        <name>Zn(2+)</name>
        <dbReference type="ChEBI" id="CHEBI:29105"/>
        <label>1</label>
        <note>catalytic</note>
    </ligand>
</feature>
<dbReference type="NCBIfam" id="TIGR00649">
    <property type="entry name" value="MG423"/>
    <property type="match status" value="1"/>
</dbReference>
<feature type="binding site" evidence="12">
    <location>
        <position position="78"/>
    </location>
    <ligand>
        <name>Zn(2+)</name>
        <dbReference type="ChEBI" id="CHEBI:29105"/>
        <label>2</label>
        <note>catalytic</note>
    </ligand>
</feature>
<feature type="domain" description="Metallo-beta-lactamase" evidence="13">
    <location>
        <begin position="23"/>
        <end position="206"/>
    </location>
</feature>
<dbReference type="PANTHER" id="PTHR43694:SF1">
    <property type="entry name" value="RIBONUCLEASE J"/>
    <property type="match status" value="1"/>
</dbReference>
<comment type="similarity">
    <text evidence="9">Belongs to the metallo-beta-lactamase superfamily. RNA-metabolizing metallo-beta-lactamase-like family. Bacterial RNase J subfamily.</text>
</comment>
<dbReference type="GO" id="GO:0005737">
    <property type="term" value="C:cytoplasm"/>
    <property type="evidence" value="ECO:0007669"/>
    <property type="project" value="UniProtKB-SubCell"/>
</dbReference>
<dbReference type="GO" id="GO:0006364">
    <property type="term" value="P:rRNA processing"/>
    <property type="evidence" value="ECO:0007669"/>
    <property type="project" value="UniProtKB-UniRule"/>
</dbReference>
<dbReference type="InterPro" id="IPR055132">
    <property type="entry name" value="RNase_J_b_CASP"/>
</dbReference>
<sequence>MKNLNKNDSETLVVALGGLGEIGKNCYAIMHDDEIIVIDAGVMFPKDELMGIDYVIPDYTFLKENESKVKALFITHGHEDHIGGVAYLLQQVNIPVIYAPNQACGLIKRKLLDKNISYDNLKVYNEDTVVKFKHFTVEFFATTHSIPDSHGIIVTTPNGKIVETGDFKFDLTPIGPMSDIHKMSDTGKSGVRLLMSESTNALSPGFSASESKVEEELQEIFEKKKKGRIIVATFASNIYRLKHIVETCKKYNRKVALFGRSMENNIEISIEGGYIKDDKIFVSPEVANTLAPEEVCLLCTGSQGEPLAALSRIANGTHKQIKLRPTDTVIFSSNPIPGNNASVAKTINQLYLQGVDVYVNNQENEIHTSGHANEEELKLMIRLIDPEYFMPIHGEYRMLKAHQDLAVDCDIPKEKTFLLENGDVLALTKDKVYKKGNIQADDIYVDGNRIGDIKNVVIKDRKIMANDGILVAICNINISEHKLLGKINITTRGFILVNENEALLNEIEQVAENTVNKELTKKNVNYNELKSQMISDILSFVYEKTGRRPIILPVILDIKK</sequence>
<evidence type="ECO:0000256" key="12">
    <source>
        <dbReference type="PIRSR" id="PIRSR004803-3"/>
    </source>
</evidence>
<evidence type="ECO:0000256" key="11">
    <source>
        <dbReference type="PIRSR" id="PIRSR004803-2"/>
    </source>
</evidence>
<evidence type="ECO:0000256" key="7">
    <source>
        <dbReference type="ARBA" id="ARBA00022839"/>
    </source>
</evidence>
<dbReference type="InterPro" id="IPR042173">
    <property type="entry name" value="RNase_J_2"/>
</dbReference>
<feature type="binding site" evidence="11">
    <location>
        <begin position="235"/>
        <end position="237"/>
    </location>
    <ligand>
        <name>substrate</name>
    </ligand>
</feature>
<evidence type="ECO:0000256" key="9">
    <source>
        <dbReference type="HAMAP-Rule" id="MF_01491"/>
    </source>
</evidence>
<evidence type="ECO:0000256" key="1">
    <source>
        <dbReference type="ARBA" id="ARBA00022490"/>
    </source>
</evidence>
<organism evidence="14 15">
    <name type="scientific">Candidatus Aphodocola excrementigallinarum</name>
    <dbReference type="NCBI Taxonomy" id="2840670"/>
    <lineage>
        <taxon>Bacteria</taxon>
        <taxon>Bacillati</taxon>
        <taxon>Bacillota</taxon>
        <taxon>Bacilli</taxon>
        <taxon>Candidatus Aphodocola</taxon>
    </lineage>
</organism>
<dbReference type="AlphaFoldDB" id="A0A9D1IPR6"/>
<proteinExistence type="inferred from homology"/>
<feature type="binding site" evidence="12">
    <location>
        <position position="76"/>
    </location>
    <ligand>
        <name>Zn(2+)</name>
        <dbReference type="ChEBI" id="CHEBI:29105"/>
        <label>1</label>
        <note>catalytic</note>
    </ligand>
</feature>
<keyword evidence="2 9" id="KW-0540">Nuclease</keyword>
<comment type="subunit">
    <text evidence="9">Homodimer, may be a subunit of the RNA degradosome.</text>
</comment>
<feature type="binding site" evidence="9 11">
    <location>
        <begin position="367"/>
        <end position="371"/>
    </location>
    <ligand>
        <name>substrate</name>
    </ligand>
</feature>
<dbReference type="PANTHER" id="PTHR43694">
    <property type="entry name" value="RIBONUCLEASE J"/>
    <property type="match status" value="1"/>
</dbReference>
<evidence type="ECO:0000313" key="14">
    <source>
        <dbReference type="EMBL" id="HIU39674.1"/>
    </source>
</evidence>
<keyword evidence="1 9" id="KW-0963">Cytoplasm</keyword>
<keyword evidence="8 9" id="KW-0694">RNA-binding</keyword>
<dbReference type="InterPro" id="IPR041636">
    <property type="entry name" value="RNase_J_C"/>
</dbReference>
<dbReference type="Proteomes" id="UP000824074">
    <property type="component" value="Unassembled WGS sequence"/>
</dbReference>
<dbReference type="PROSITE" id="PS01292">
    <property type="entry name" value="UPF0036"/>
    <property type="match status" value="1"/>
</dbReference>
<feature type="binding site" evidence="12">
    <location>
        <position position="80"/>
    </location>
    <ligand>
        <name>Zn(2+)</name>
        <dbReference type="ChEBI" id="CHEBI:29105"/>
        <label>1</label>
        <note>catalytic</note>
    </ligand>
</feature>
<evidence type="ECO:0000256" key="5">
    <source>
        <dbReference type="ARBA" id="ARBA00022801"/>
    </source>
</evidence>
<comment type="subcellular location">
    <subcellularLocation>
        <location evidence="9">Cytoplasm</location>
    </subcellularLocation>
</comment>
<dbReference type="GO" id="GO:0004534">
    <property type="term" value="F:5'-3' RNA exonuclease activity"/>
    <property type="evidence" value="ECO:0007669"/>
    <property type="project" value="UniProtKB-UniRule"/>
</dbReference>
<keyword evidence="6 12" id="KW-0862">Zinc</keyword>
<dbReference type="InterPro" id="IPR001279">
    <property type="entry name" value="Metallo-B-lactamas"/>
</dbReference>
<evidence type="ECO:0000256" key="2">
    <source>
        <dbReference type="ARBA" id="ARBA00022722"/>
    </source>
</evidence>
<dbReference type="EC" id="3.1.-.-" evidence="9"/>
<keyword evidence="12" id="KW-0106">Calcium</keyword>
<comment type="function">
    <text evidence="9">An RNase that has 5'-3' exonuclease and possibly endonuclease activity. Involved in maturation of rRNA and in some organisms also mRNA maturation and/or decay.</text>
</comment>
<dbReference type="InterPro" id="IPR001587">
    <property type="entry name" value="RNase_J_CS"/>
</dbReference>